<name>A0A7W3XYM1_9ACTN</name>
<comment type="caution">
    <text evidence="2">The sequence shown here is derived from an EMBL/GenBank/DDBJ whole genome shotgun (WGS) entry which is preliminary data.</text>
</comment>
<protein>
    <submittedName>
        <fullName evidence="2">ROK family protein</fullName>
    </submittedName>
</protein>
<dbReference type="PANTHER" id="PTHR18964">
    <property type="entry name" value="ROK (REPRESSOR, ORF, KINASE) FAMILY"/>
    <property type="match status" value="1"/>
</dbReference>
<accession>A0A7W3XYM1</accession>
<feature type="non-terminal residue" evidence="2">
    <location>
        <position position="1"/>
    </location>
</feature>
<dbReference type="Pfam" id="PF00480">
    <property type="entry name" value="ROK"/>
    <property type="match status" value="1"/>
</dbReference>
<comment type="similarity">
    <text evidence="1">Belongs to the ROK (NagC/XylR) family.</text>
</comment>
<organism evidence="2 3">
    <name type="scientific">Streptomyces calidiresistens</name>
    <dbReference type="NCBI Taxonomy" id="1485586"/>
    <lineage>
        <taxon>Bacteria</taxon>
        <taxon>Bacillati</taxon>
        <taxon>Actinomycetota</taxon>
        <taxon>Actinomycetes</taxon>
        <taxon>Kitasatosporales</taxon>
        <taxon>Streptomycetaceae</taxon>
        <taxon>Streptomyces</taxon>
    </lineage>
</organism>
<dbReference type="InterPro" id="IPR043129">
    <property type="entry name" value="ATPase_NBD"/>
</dbReference>
<reference evidence="3" key="1">
    <citation type="submission" date="2019-10" db="EMBL/GenBank/DDBJ databases">
        <title>Streptomyces sp. nov., a novel actinobacterium isolated from alkaline environment.</title>
        <authorList>
            <person name="Golinska P."/>
        </authorList>
    </citation>
    <scope>NUCLEOTIDE SEQUENCE [LARGE SCALE GENOMIC DNA]</scope>
    <source>
        <strain evidence="3">DSM 42108</strain>
    </source>
</reference>
<dbReference type="EMBL" id="VKHS01000764">
    <property type="protein sequence ID" value="MBB0232118.1"/>
    <property type="molecule type" value="Genomic_DNA"/>
</dbReference>
<dbReference type="RefSeq" id="WP_182666667.1">
    <property type="nucleotide sequence ID" value="NZ_VKHS01000764.1"/>
</dbReference>
<dbReference type="PANTHER" id="PTHR18964:SF173">
    <property type="entry name" value="GLUCOKINASE"/>
    <property type="match status" value="1"/>
</dbReference>
<proteinExistence type="inferred from homology"/>
<dbReference type="AlphaFoldDB" id="A0A7W3XYM1"/>
<evidence type="ECO:0000313" key="2">
    <source>
        <dbReference type="EMBL" id="MBB0232118.1"/>
    </source>
</evidence>
<evidence type="ECO:0000256" key="1">
    <source>
        <dbReference type="ARBA" id="ARBA00006479"/>
    </source>
</evidence>
<sequence length="145" mass="14742">VPGGGREDRRRGGPGSPAAEFAAVARAALRGDAGARALLEDSARYLALAVRTLANVMDLEQVVLTGPGLAVAGSLYLPVVEEELARAFFARGAHGVSVHLSESAAGAPAIGAAALVLQSELVPLREGLRLPETMPDAAARRPATG</sequence>
<dbReference type="Gene3D" id="3.30.420.40">
    <property type="match status" value="1"/>
</dbReference>
<dbReference type="InterPro" id="IPR000600">
    <property type="entry name" value="ROK"/>
</dbReference>
<dbReference type="SUPFAM" id="SSF53067">
    <property type="entry name" value="Actin-like ATPase domain"/>
    <property type="match status" value="1"/>
</dbReference>
<evidence type="ECO:0000313" key="3">
    <source>
        <dbReference type="Proteomes" id="UP000530234"/>
    </source>
</evidence>
<keyword evidence="3" id="KW-1185">Reference proteome</keyword>
<gene>
    <name evidence="2" type="ORF">FOE67_22110</name>
</gene>
<dbReference type="Proteomes" id="UP000530234">
    <property type="component" value="Unassembled WGS sequence"/>
</dbReference>